<evidence type="ECO:0000313" key="10">
    <source>
        <dbReference type="Proteomes" id="UP000441336"/>
    </source>
</evidence>
<keyword evidence="4" id="KW-0472">Membrane</keyword>
<dbReference type="InterPro" id="IPR033985">
    <property type="entry name" value="SusD-like_N"/>
</dbReference>
<keyword evidence="5" id="KW-0998">Cell outer membrane</keyword>
<dbReference type="PROSITE" id="PS51257">
    <property type="entry name" value="PROKAR_LIPOPROTEIN"/>
    <property type="match status" value="1"/>
</dbReference>
<evidence type="ECO:0000259" key="8">
    <source>
        <dbReference type="Pfam" id="PF14322"/>
    </source>
</evidence>
<dbReference type="Pfam" id="PF07980">
    <property type="entry name" value="SusD_RagB"/>
    <property type="match status" value="1"/>
</dbReference>
<feature type="signal peptide" evidence="6">
    <location>
        <begin position="1"/>
        <end position="26"/>
    </location>
</feature>
<organism evidence="9 10">
    <name type="scientific">Hymenobacter ginkgonis</name>
    <dbReference type="NCBI Taxonomy" id="2682976"/>
    <lineage>
        <taxon>Bacteria</taxon>
        <taxon>Pseudomonadati</taxon>
        <taxon>Bacteroidota</taxon>
        <taxon>Cytophagia</taxon>
        <taxon>Cytophagales</taxon>
        <taxon>Hymenobacteraceae</taxon>
        <taxon>Hymenobacter</taxon>
    </lineage>
</organism>
<dbReference type="GO" id="GO:0009279">
    <property type="term" value="C:cell outer membrane"/>
    <property type="evidence" value="ECO:0007669"/>
    <property type="project" value="UniProtKB-SubCell"/>
</dbReference>
<evidence type="ECO:0000256" key="5">
    <source>
        <dbReference type="ARBA" id="ARBA00023237"/>
    </source>
</evidence>
<keyword evidence="3 6" id="KW-0732">Signal</keyword>
<dbReference type="AlphaFoldDB" id="A0A7K1TAZ1"/>
<feature type="chain" id="PRO_5029572450" evidence="6">
    <location>
        <begin position="27"/>
        <end position="482"/>
    </location>
</feature>
<feature type="domain" description="RagB/SusD" evidence="7">
    <location>
        <begin position="313"/>
        <end position="447"/>
    </location>
</feature>
<keyword evidence="10" id="KW-1185">Reference proteome</keyword>
<feature type="domain" description="SusD-like N-terminal" evidence="8">
    <location>
        <begin position="79"/>
        <end position="245"/>
    </location>
</feature>
<evidence type="ECO:0000256" key="2">
    <source>
        <dbReference type="ARBA" id="ARBA00006275"/>
    </source>
</evidence>
<evidence type="ECO:0000313" key="9">
    <source>
        <dbReference type="EMBL" id="MVN75553.1"/>
    </source>
</evidence>
<evidence type="ECO:0000256" key="6">
    <source>
        <dbReference type="SAM" id="SignalP"/>
    </source>
</evidence>
<evidence type="ECO:0000259" key="7">
    <source>
        <dbReference type="Pfam" id="PF07980"/>
    </source>
</evidence>
<sequence>MRTRLFSNRLLFAASLGLALSLATTACKEKELLNPVPKTSLQGSLLFNTPDRVLGQVNGMYAGLKNGSFYGGRYPMLSDIRGEEFINRLQNVFTGYDAWNHTINSGSNDALTTWSTAYAAINSANLVIDGLAANPNVVPAATAAQYTGEAKFVRALSYFALITFYGQPYVKDAGASSGVPLRLTGETTTANNDLARSTVAAVYTQILKDLNEAETALPLTYSTALLNTTRAHRNTAIALKTRVYLNMGRYADVVTEAQKIVSATAPYRATTGVAHQLQANVNTVFSTDYATTESILSMPMTTLDNVSGQNSLGYEYNINQEYNLNPTGILGNAAWRTTDARRTMLRTSGTTVYLAKYRTANPYLDYVPVVRYAEVLLNYAEALTRQATPDLTTAAAILTAVHQRSDATYTLPAASVATASALTSAIWVERRIELLGEGFRSNDLLRNLLTIPAKGTAPSITPSQPEYIFPIPNAEISSNKLL</sequence>
<name>A0A7K1TAZ1_9BACT</name>
<dbReference type="EMBL" id="WQKZ01000001">
    <property type="protein sequence ID" value="MVN75553.1"/>
    <property type="molecule type" value="Genomic_DNA"/>
</dbReference>
<dbReference type="Pfam" id="PF14322">
    <property type="entry name" value="SusD-like_3"/>
    <property type="match status" value="1"/>
</dbReference>
<accession>A0A7K1TAZ1</accession>
<reference evidence="9 10" key="1">
    <citation type="submission" date="2019-12" db="EMBL/GenBank/DDBJ databases">
        <title>Hymenobacter sp. HMF4947 Genome sequencing and assembly.</title>
        <authorList>
            <person name="Kang H."/>
            <person name="Cha I."/>
            <person name="Kim H."/>
            <person name="Joh K."/>
        </authorList>
    </citation>
    <scope>NUCLEOTIDE SEQUENCE [LARGE SCALE GENOMIC DNA]</scope>
    <source>
        <strain evidence="9 10">HMF4947</strain>
    </source>
</reference>
<comment type="similarity">
    <text evidence="2">Belongs to the SusD family.</text>
</comment>
<dbReference type="Gene3D" id="1.25.40.390">
    <property type="match status" value="1"/>
</dbReference>
<evidence type="ECO:0000256" key="1">
    <source>
        <dbReference type="ARBA" id="ARBA00004442"/>
    </source>
</evidence>
<dbReference type="Proteomes" id="UP000441336">
    <property type="component" value="Unassembled WGS sequence"/>
</dbReference>
<dbReference type="CDD" id="cd08977">
    <property type="entry name" value="SusD"/>
    <property type="match status" value="1"/>
</dbReference>
<proteinExistence type="inferred from homology"/>
<protein>
    <submittedName>
        <fullName evidence="9">RagB/SusD family nutrient uptake outer membrane protein</fullName>
    </submittedName>
</protein>
<evidence type="ECO:0000256" key="3">
    <source>
        <dbReference type="ARBA" id="ARBA00022729"/>
    </source>
</evidence>
<evidence type="ECO:0000256" key="4">
    <source>
        <dbReference type="ARBA" id="ARBA00023136"/>
    </source>
</evidence>
<gene>
    <name evidence="9" type="ORF">GO988_04365</name>
</gene>
<dbReference type="RefSeq" id="WP_157562281.1">
    <property type="nucleotide sequence ID" value="NZ_WQKZ01000001.1"/>
</dbReference>
<comment type="caution">
    <text evidence="9">The sequence shown here is derived from an EMBL/GenBank/DDBJ whole genome shotgun (WGS) entry which is preliminary data.</text>
</comment>
<dbReference type="SUPFAM" id="SSF48452">
    <property type="entry name" value="TPR-like"/>
    <property type="match status" value="1"/>
</dbReference>
<dbReference type="InterPro" id="IPR011990">
    <property type="entry name" value="TPR-like_helical_dom_sf"/>
</dbReference>
<comment type="subcellular location">
    <subcellularLocation>
        <location evidence="1">Cell outer membrane</location>
    </subcellularLocation>
</comment>
<dbReference type="InterPro" id="IPR012944">
    <property type="entry name" value="SusD_RagB_dom"/>
</dbReference>